<gene>
    <name evidence="3" type="ORF">K444DRAFT_635784</name>
</gene>
<keyword evidence="4" id="KW-1185">Reference proteome</keyword>
<proteinExistence type="predicted"/>
<evidence type="ECO:0000313" key="3">
    <source>
        <dbReference type="EMBL" id="PMD52841.1"/>
    </source>
</evidence>
<reference evidence="3 4" key="1">
    <citation type="submission" date="2016-04" db="EMBL/GenBank/DDBJ databases">
        <title>A degradative enzymes factory behind the ericoid mycorrhizal symbiosis.</title>
        <authorList>
            <consortium name="DOE Joint Genome Institute"/>
            <person name="Martino E."/>
            <person name="Morin E."/>
            <person name="Grelet G."/>
            <person name="Kuo A."/>
            <person name="Kohler A."/>
            <person name="Daghino S."/>
            <person name="Barry K."/>
            <person name="Choi C."/>
            <person name="Cichocki N."/>
            <person name="Clum A."/>
            <person name="Copeland A."/>
            <person name="Hainaut M."/>
            <person name="Haridas S."/>
            <person name="Labutti K."/>
            <person name="Lindquist E."/>
            <person name="Lipzen A."/>
            <person name="Khouja H.-R."/>
            <person name="Murat C."/>
            <person name="Ohm R."/>
            <person name="Olson A."/>
            <person name="Spatafora J."/>
            <person name="Veneault-Fourrey C."/>
            <person name="Henrissat B."/>
            <person name="Grigoriev I."/>
            <person name="Martin F."/>
            <person name="Perotto S."/>
        </authorList>
    </citation>
    <scope>NUCLEOTIDE SEQUENCE [LARGE SCALE GENOMIC DNA]</scope>
    <source>
        <strain evidence="3 4">E</strain>
    </source>
</reference>
<feature type="transmembrane region" description="Helical" evidence="1">
    <location>
        <begin position="40"/>
        <end position="66"/>
    </location>
</feature>
<feature type="signal peptide" evidence="2">
    <location>
        <begin position="1"/>
        <end position="30"/>
    </location>
</feature>
<keyword evidence="1" id="KW-1133">Transmembrane helix</keyword>
<keyword evidence="2" id="KW-0732">Signal</keyword>
<dbReference type="OrthoDB" id="3541685at2759"/>
<keyword evidence="1" id="KW-0472">Membrane</keyword>
<organism evidence="3 4">
    <name type="scientific">Hyaloscypha bicolor E</name>
    <dbReference type="NCBI Taxonomy" id="1095630"/>
    <lineage>
        <taxon>Eukaryota</taxon>
        <taxon>Fungi</taxon>
        <taxon>Dikarya</taxon>
        <taxon>Ascomycota</taxon>
        <taxon>Pezizomycotina</taxon>
        <taxon>Leotiomycetes</taxon>
        <taxon>Helotiales</taxon>
        <taxon>Hyaloscyphaceae</taxon>
        <taxon>Hyaloscypha</taxon>
        <taxon>Hyaloscypha bicolor</taxon>
    </lineage>
</organism>
<evidence type="ECO:0000313" key="4">
    <source>
        <dbReference type="Proteomes" id="UP000235371"/>
    </source>
</evidence>
<feature type="chain" id="PRO_5014370078" description="Integral membrane protein" evidence="2">
    <location>
        <begin position="31"/>
        <end position="255"/>
    </location>
</feature>
<protein>
    <recommendedName>
        <fullName evidence="5">Integral membrane protein</fullName>
    </recommendedName>
</protein>
<accession>A0A2J6SQ09</accession>
<evidence type="ECO:0000256" key="2">
    <source>
        <dbReference type="SAM" id="SignalP"/>
    </source>
</evidence>
<dbReference type="EMBL" id="KZ613895">
    <property type="protein sequence ID" value="PMD52841.1"/>
    <property type="molecule type" value="Genomic_DNA"/>
</dbReference>
<dbReference type="GeneID" id="36591988"/>
<dbReference type="RefSeq" id="XP_024729745.1">
    <property type="nucleotide sequence ID" value="XM_024883911.1"/>
</dbReference>
<dbReference type="InParanoid" id="A0A2J6SQ09"/>
<evidence type="ECO:0000256" key="1">
    <source>
        <dbReference type="SAM" id="Phobius"/>
    </source>
</evidence>
<dbReference type="Proteomes" id="UP000235371">
    <property type="component" value="Unassembled WGS sequence"/>
</dbReference>
<dbReference type="AlphaFoldDB" id="A0A2J6SQ09"/>
<evidence type="ECO:0008006" key="5">
    <source>
        <dbReference type="Google" id="ProtNLM"/>
    </source>
</evidence>
<name>A0A2J6SQ09_9HELO</name>
<sequence>MASKTATLILLLHTTVSLLTSFMIQSFSNAQPISIPWEQSILFYLQLHLCATVVTFLFTSLLKYCFARKDRRMSFKRHVFTALILAPLLSQIIGRWKGWLVNEDDDPIVWTAACYDQLDTQDPSVILKSAFCGLRYGVSRSKAEWWIGRRRERVGYVEMLAKVCQEGLRDMGYSRGLDGGVCWIGGQDEWSEGEASEREWYRRGFEECHGRFGVDARLEWRGEQPLIKYRMPAIEGSKFNGEYMEMALDPSQFTI</sequence>
<keyword evidence="1" id="KW-0812">Transmembrane</keyword>